<gene>
    <name evidence="1" type="ORF">N3K66_005197</name>
</gene>
<dbReference type="EMBL" id="CM047943">
    <property type="protein sequence ID" value="KAI9900935.1"/>
    <property type="molecule type" value="Genomic_DNA"/>
</dbReference>
<keyword evidence="2" id="KW-1185">Reference proteome</keyword>
<evidence type="ECO:0000313" key="1">
    <source>
        <dbReference type="EMBL" id="KAI9900935.1"/>
    </source>
</evidence>
<comment type="caution">
    <text evidence="1">The sequence shown here is derived from an EMBL/GenBank/DDBJ whole genome shotgun (WGS) entry which is preliminary data.</text>
</comment>
<reference evidence="1" key="1">
    <citation type="submission" date="2022-10" db="EMBL/GenBank/DDBJ databases">
        <title>Complete Genome of Trichothecium roseum strain YXFP-22015, a Plant Pathogen Isolated from Citrus.</title>
        <authorList>
            <person name="Wang Y."/>
            <person name="Zhu L."/>
        </authorList>
    </citation>
    <scope>NUCLEOTIDE SEQUENCE</scope>
    <source>
        <strain evidence="1">YXFP-22015</strain>
    </source>
</reference>
<proteinExistence type="predicted"/>
<protein>
    <submittedName>
        <fullName evidence="1">Uncharacterized protein</fullName>
    </submittedName>
</protein>
<accession>A0ACC0V4T2</accession>
<name>A0ACC0V4T2_9HYPO</name>
<organism evidence="1 2">
    <name type="scientific">Trichothecium roseum</name>
    <dbReference type="NCBI Taxonomy" id="47278"/>
    <lineage>
        <taxon>Eukaryota</taxon>
        <taxon>Fungi</taxon>
        <taxon>Dikarya</taxon>
        <taxon>Ascomycota</taxon>
        <taxon>Pezizomycotina</taxon>
        <taxon>Sordariomycetes</taxon>
        <taxon>Hypocreomycetidae</taxon>
        <taxon>Hypocreales</taxon>
        <taxon>Hypocreales incertae sedis</taxon>
        <taxon>Trichothecium</taxon>
    </lineage>
</organism>
<sequence>MAAAPNQAASIMTEEKIKVAIIGAGLAGCVLAHALSKHSHIESTIYEENPEFSGTHVGIGLTKNAQDALKMILGPQAAVSLVHRASYTKVDNAKVKIGSGPDTDTMAFNFVGEEICHFVDKPVMINGLLQGVHYPRLDTGKKLIQIREHKLSGTQAGNSANAVKALTLIFQDGTEANVDAVIGCDGTFSRVRDSILREWANEYKAKPAPFWWTENSNPVNISLPDVREADQSFYVGDGGVFGLYVVPRLGIAKCTMAACMRGTANGRELPIDRDFLWSHFYEWSQNYIARNAVETILKQSSPKAKPIAGAAIEDAVILGFLFGSVRTVDDIMPAFGAFDAVRRPRCQKMIQSSNKTGKLMCGKKMRGEANAEAYRKYLAKRWDFILNIDLEKHKEDAAKVFHDLQATAMRRHHRETSVISGMGSLSIY</sequence>
<evidence type="ECO:0000313" key="2">
    <source>
        <dbReference type="Proteomes" id="UP001163324"/>
    </source>
</evidence>
<dbReference type="Proteomes" id="UP001163324">
    <property type="component" value="Chromosome 4"/>
</dbReference>